<dbReference type="PANTHER" id="PTHR11609">
    <property type="entry name" value="PURINE BIOSYNTHESIS PROTEIN 6/7, PUR6/7"/>
    <property type="match status" value="1"/>
</dbReference>
<evidence type="ECO:0000259" key="5">
    <source>
        <dbReference type="PROSITE" id="PS50975"/>
    </source>
</evidence>
<dbReference type="FunFam" id="3.40.50.20:FF:000017">
    <property type="entry name" value="N5-carboxyaminoimidazole ribonucleotide synthase"/>
    <property type="match status" value="1"/>
</dbReference>
<keyword evidence="2" id="KW-0658">Purine biosynthesis</keyword>
<evidence type="ECO:0000256" key="3">
    <source>
        <dbReference type="ARBA" id="ARBA00022840"/>
    </source>
</evidence>
<feature type="domain" description="ATP-grasp" evidence="5">
    <location>
        <begin position="84"/>
        <end position="267"/>
    </location>
</feature>
<keyword evidence="1 4" id="KW-0547">Nucleotide-binding</keyword>
<dbReference type="PROSITE" id="PS50975">
    <property type="entry name" value="ATP_GRASP"/>
    <property type="match status" value="1"/>
</dbReference>
<dbReference type="InterPro" id="IPR011761">
    <property type="entry name" value="ATP-grasp"/>
</dbReference>
<dbReference type="InterPro" id="IPR003135">
    <property type="entry name" value="ATP-grasp_carboxylate-amine"/>
</dbReference>
<dbReference type="InterPro" id="IPR040686">
    <property type="entry name" value="PurK_C"/>
</dbReference>
<dbReference type="AlphaFoldDB" id="A0A0M6W8B3"/>
<dbReference type="InterPro" id="IPR011054">
    <property type="entry name" value="Rudment_hybrid_motif"/>
</dbReference>
<dbReference type="Pfam" id="PF02222">
    <property type="entry name" value="ATP-grasp"/>
    <property type="match status" value="1"/>
</dbReference>
<dbReference type="Gene3D" id="3.40.50.20">
    <property type="match status" value="1"/>
</dbReference>
<gene>
    <name evidence="6" type="primary">purK</name>
    <name evidence="6" type="ORF">SOFFGTOCOR_0147</name>
</gene>
<evidence type="ECO:0000256" key="1">
    <source>
        <dbReference type="ARBA" id="ARBA00022741"/>
    </source>
</evidence>
<dbReference type="GO" id="GO:0006164">
    <property type="term" value="P:purine nucleotide biosynthetic process"/>
    <property type="evidence" value="ECO:0007669"/>
    <property type="project" value="UniProtKB-KW"/>
</dbReference>
<accession>A0A0M6W8B3</accession>
<dbReference type="NCBIfam" id="NF004678">
    <property type="entry name" value="PRK06019.1-4"/>
    <property type="match status" value="1"/>
</dbReference>
<dbReference type="GO" id="GO:0005829">
    <property type="term" value="C:cytosol"/>
    <property type="evidence" value="ECO:0007669"/>
    <property type="project" value="TreeGrafter"/>
</dbReference>
<dbReference type="SUPFAM" id="SSF51246">
    <property type="entry name" value="Rudiment single hybrid motif"/>
    <property type="match status" value="1"/>
</dbReference>
<dbReference type="GO" id="GO:0034028">
    <property type="term" value="F:5-(carboxyamino)imidazole ribonucleotide synthase activity"/>
    <property type="evidence" value="ECO:0007669"/>
    <property type="project" value="UniProtKB-EC"/>
</dbReference>
<proteinExistence type="predicted"/>
<keyword evidence="7" id="KW-1185">Reference proteome</keyword>
<dbReference type="Gene3D" id="3.30.1490.20">
    <property type="entry name" value="ATP-grasp fold, A domain"/>
    <property type="match status" value="1"/>
</dbReference>
<protein>
    <submittedName>
        <fullName evidence="6">N5-carboxyaminoimidazole ribonucleotide synthase</fullName>
        <ecNumber evidence="6">6.3.4.18</ecNumber>
    </submittedName>
</protein>
<keyword evidence="3 4" id="KW-0067">ATP-binding</keyword>
<dbReference type="GO" id="GO:0046872">
    <property type="term" value="F:metal ion binding"/>
    <property type="evidence" value="ECO:0007669"/>
    <property type="project" value="InterPro"/>
</dbReference>
<dbReference type="GO" id="GO:0005524">
    <property type="term" value="F:ATP binding"/>
    <property type="evidence" value="ECO:0007669"/>
    <property type="project" value="UniProtKB-UniRule"/>
</dbReference>
<organism evidence="6 7">
    <name type="scientific">Candidatus Providencia siddallii</name>
    <dbReference type="NCBI Taxonomy" id="1715285"/>
    <lineage>
        <taxon>Bacteria</taxon>
        <taxon>Pseudomonadati</taxon>
        <taxon>Pseudomonadota</taxon>
        <taxon>Gammaproteobacteria</taxon>
        <taxon>Enterobacterales</taxon>
        <taxon>Morganellaceae</taxon>
        <taxon>Providencia</taxon>
    </lineage>
</organism>
<dbReference type="EC" id="6.3.4.18" evidence="6"/>
<dbReference type="PANTHER" id="PTHR11609:SF5">
    <property type="entry name" value="PHOSPHORIBOSYLAMINOIMIDAZOLE CARBOXYLASE"/>
    <property type="match status" value="1"/>
</dbReference>
<dbReference type="SUPFAM" id="SSF56059">
    <property type="entry name" value="Glutathione synthetase ATP-binding domain-like"/>
    <property type="match status" value="1"/>
</dbReference>
<name>A0A0M6W8B3_9GAMM</name>
<dbReference type="SUPFAM" id="SSF52440">
    <property type="entry name" value="PreATP-grasp domain"/>
    <property type="match status" value="1"/>
</dbReference>
<dbReference type="InterPro" id="IPR016185">
    <property type="entry name" value="PreATP-grasp_dom_sf"/>
</dbReference>
<dbReference type="InterPro" id="IPR013815">
    <property type="entry name" value="ATP_grasp_subdomain_1"/>
</dbReference>
<dbReference type="Pfam" id="PF17769">
    <property type="entry name" value="PurK_C"/>
    <property type="match status" value="1"/>
</dbReference>
<evidence type="ECO:0000256" key="2">
    <source>
        <dbReference type="ARBA" id="ARBA00022755"/>
    </source>
</evidence>
<evidence type="ECO:0000256" key="4">
    <source>
        <dbReference type="PROSITE-ProRule" id="PRU00409"/>
    </source>
</evidence>
<sequence length="359" mass="41768">MKPVYVLGNGQLGRMLRQAGEPLGIQVFPIGLNDNNENISFQKGIITAEIEHWPKTALTNKLSKHKSFINRDIFPRISDRFSQKKIFDSLKLANAKWDLLKSPEQFNNMFEIFGNNLIIKHRIGGYDGRNQLHLHKKDKTIIPYEFYGKCIVEEKIKFDEEISIIGARDKTGKSVFYPIIHNLHKNGILRASIVFPKRKNNLQNKAQNMLNIIMNKLNYIGVMAMEFFVVNNDLLINEISPRVHNSGHWTQNGASTNQFELHLRAILELPIHTPEVNNPAILINLIGTNINIDWLSLQFIHFHWYYKEVKYNRKVGHLNISHKNFKILIFTLNSLINILPDTYKDIIEWIKNKLKGYFT</sequence>
<evidence type="ECO:0000313" key="6">
    <source>
        <dbReference type="EMBL" id="CRK85587.1"/>
    </source>
</evidence>
<keyword evidence="6" id="KW-0436">Ligase</keyword>
<dbReference type="STRING" id="1715285.SOFFGTOCOR_0147"/>
<evidence type="ECO:0000313" key="7">
    <source>
        <dbReference type="Proteomes" id="UP000242301"/>
    </source>
</evidence>
<dbReference type="Proteomes" id="UP000242301">
    <property type="component" value="Unassembled WGS sequence"/>
</dbReference>
<dbReference type="Gene3D" id="3.30.470.20">
    <property type="entry name" value="ATP-grasp fold, B domain"/>
    <property type="match status" value="1"/>
</dbReference>
<reference evidence="7" key="1">
    <citation type="submission" date="2015-05" db="EMBL/GenBank/DDBJ databases">
        <authorList>
            <person name="Manzano-Marin A."/>
        </authorList>
    </citation>
    <scope>NUCLEOTIDE SEQUENCE [LARGE SCALE GENOMIC DNA]</scope>
    <source>
        <strain evidence="7">officinalis</strain>
    </source>
</reference>
<dbReference type="EMBL" id="CVRF01000001">
    <property type="protein sequence ID" value="CRK85587.1"/>
    <property type="molecule type" value="Genomic_DNA"/>
</dbReference>